<dbReference type="SMART" id="SM00066">
    <property type="entry name" value="GAL4"/>
    <property type="match status" value="1"/>
</dbReference>
<evidence type="ECO:0000259" key="7">
    <source>
        <dbReference type="PROSITE" id="PS50048"/>
    </source>
</evidence>
<dbReference type="SUPFAM" id="SSF57701">
    <property type="entry name" value="Zn2/Cys6 DNA-binding domain"/>
    <property type="match status" value="1"/>
</dbReference>
<accession>W9XK66</accession>
<dbReference type="Pfam" id="PF00172">
    <property type="entry name" value="Zn_clus"/>
    <property type="match status" value="1"/>
</dbReference>
<dbReference type="PANTHER" id="PTHR37534">
    <property type="entry name" value="TRANSCRIPTIONAL ACTIVATOR PROTEIN UGA3"/>
    <property type="match status" value="1"/>
</dbReference>
<comment type="subcellular location">
    <subcellularLocation>
        <location evidence="1">Nucleus</location>
    </subcellularLocation>
</comment>
<evidence type="ECO:0000256" key="2">
    <source>
        <dbReference type="ARBA" id="ARBA00023015"/>
    </source>
</evidence>
<dbReference type="OrthoDB" id="187139at2759"/>
<gene>
    <name evidence="8" type="ORF">A1O3_07169</name>
</gene>
<dbReference type="STRING" id="1182542.W9XK66"/>
<dbReference type="GO" id="GO:0000981">
    <property type="term" value="F:DNA-binding transcription factor activity, RNA polymerase II-specific"/>
    <property type="evidence" value="ECO:0007669"/>
    <property type="project" value="InterPro"/>
</dbReference>
<comment type="caution">
    <text evidence="8">The sequence shown here is derived from an EMBL/GenBank/DDBJ whole genome shotgun (WGS) entry which is preliminary data.</text>
</comment>
<dbReference type="PROSITE" id="PS00463">
    <property type="entry name" value="ZN2_CY6_FUNGAL_1"/>
    <property type="match status" value="1"/>
</dbReference>
<dbReference type="RefSeq" id="XP_007735470.1">
    <property type="nucleotide sequence ID" value="XM_007737280.1"/>
</dbReference>
<evidence type="ECO:0000256" key="1">
    <source>
        <dbReference type="ARBA" id="ARBA00004123"/>
    </source>
</evidence>
<feature type="compositionally biased region" description="Polar residues" evidence="6">
    <location>
        <begin position="98"/>
        <end position="108"/>
    </location>
</feature>
<evidence type="ECO:0000256" key="4">
    <source>
        <dbReference type="ARBA" id="ARBA00023163"/>
    </source>
</evidence>
<evidence type="ECO:0000256" key="5">
    <source>
        <dbReference type="ARBA" id="ARBA00023242"/>
    </source>
</evidence>
<keyword evidence="9" id="KW-1185">Reference proteome</keyword>
<dbReference type="GO" id="GO:0003677">
    <property type="term" value="F:DNA binding"/>
    <property type="evidence" value="ECO:0007669"/>
    <property type="project" value="UniProtKB-KW"/>
</dbReference>
<dbReference type="PROSITE" id="PS50048">
    <property type="entry name" value="ZN2_CY6_FUNGAL_2"/>
    <property type="match status" value="1"/>
</dbReference>
<keyword evidence="2" id="KW-0805">Transcription regulation</keyword>
<feature type="domain" description="Zn(2)-C6 fungal-type" evidence="7">
    <location>
        <begin position="38"/>
        <end position="68"/>
    </location>
</feature>
<feature type="compositionally biased region" description="Basic and acidic residues" evidence="6">
    <location>
        <begin position="111"/>
        <end position="122"/>
    </location>
</feature>
<keyword evidence="5" id="KW-0539">Nucleus</keyword>
<dbReference type="GeneID" id="19171270"/>
<dbReference type="InterPro" id="IPR021858">
    <property type="entry name" value="Fun_TF"/>
</dbReference>
<dbReference type="AlphaFoldDB" id="W9XK66"/>
<dbReference type="Gene3D" id="4.10.240.10">
    <property type="entry name" value="Zn(2)-C6 fungal-type DNA-binding domain"/>
    <property type="match status" value="1"/>
</dbReference>
<dbReference type="Proteomes" id="UP000019478">
    <property type="component" value="Unassembled WGS sequence"/>
</dbReference>
<dbReference type="PANTHER" id="PTHR37534:SF46">
    <property type="entry name" value="ZN(II)2CYS6 TRANSCRIPTION FACTOR (EUROFUNG)"/>
    <property type="match status" value="1"/>
</dbReference>
<feature type="region of interest" description="Disordered" evidence="6">
    <location>
        <begin position="70"/>
        <end position="125"/>
    </location>
</feature>
<keyword evidence="3" id="KW-0238">DNA-binding</keyword>
<protein>
    <recommendedName>
        <fullName evidence="7">Zn(2)-C6 fungal-type domain-containing protein</fullName>
    </recommendedName>
</protein>
<dbReference type="CDD" id="cd00067">
    <property type="entry name" value="GAL4"/>
    <property type="match status" value="1"/>
</dbReference>
<dbReference type="EMBL" id="AMGY01000006">
    <property type="protein sequence ID" value="EXJ80882.1"/>
    <property type="molecule type" value="Genomic_DNA"/>
</dbReference>
<dbReference type="HOGENOM" id="CLU_023417_2_1_1"/>
<dbReference type="Pfam" id="PF11951">
    <property type="entry name" value="Fungal_trans_2"/>
    <property type="match status" value="1"/>
</dbReference>
<dbReference type="InterPro" id="IPR001138">
    <property type="entry name" value="Zn2Cys6_DnaBD"/>
</dbReference>
<evidence type="ECO:0000256" key="6">
    <source>
        <dbReference type="SAM" id="MobiDB-lite"/>
    </source>
</evidence>
<dbReference type="InterPro" id="IPR036864">
    <property type="entry name" value="Zn2-C6_fun-type_DNA-bd_sf"/>
</dbReference>
<proteinExistence type="predicted"/>
<reference evidence="8 9" key="1">
    <citation type="submission" date="2013-03" db="EMBL/GenBank/DDBJ databases">
        <title>The Genome Sequence of Capronia epimyces CBS 606.96.</title>
        <authorList>
            <consortium name="The Broad Institute Genomics Platform"/>
            <person name="Cuomo C."/>
            <person name="de Hoog S."/>
            <person name="Gorbushina A."/>
            <person name="Walker B."/>
            <person name="Young S.K."/>
            <person name="Zeng Q."/>
            <person name="Gargeya S."/>
            <person name="Fitzgerald M."/>
            <person name="Haas B."/>
            <person name="Abouelleil A."/>
            <person name="Allen A.W."/>
            <person name="Alvarado L."/>
            <person name="Arachchi H.M."/>
            <person name="Berlin A.M."/>
            <person name="Chapman S.B."/>
            <person name="Gainer-Dewar J."/>
            <person name="Goldberg J."/>
            <person name="Griggs A."/>
            <person name="Gujja S."/>
            <person name="Hansen M."/>
            <person name="Howarth C."/>
            <person name="Imamovic A."/>
            <person name="Ireland A."/>
            <person name="Larimer J."/>
            <person name="McCowan C."/>
            <person name="Murphy C."/>
            <person name="Pearson M."/>
            <person name="Poon T.W."/>
            <person name="Priest M."/>
            <person name="Roberts A."/>
            <person name="Saif S."/>
            <person name="Shea T."/>
            <person name="Sisk P."/>
            <person name="Sykes S."/>
            <person name="Wortman J."/>
            <person name="Nusbaum C."/>
            <person name="Birren B."/>
        </authorList>
    </citation>
    <scope>NUCLEOTIDE SEQUENCE [LARGE SCALE GENOMIC DNA]</scope>
    <source>
        <strain evidence="8 9">CBS 606.96</strain>
    </source>
</reference>
<name>W9XK66_9EURO</name>
<sequence length="530" mass="58456">MAEDVMEGTSPAPAPAPAPESPSAAGKPAVKHRRTRAGCLCCRLRKKKCDERMPTCQACERNYLICTWPPPKPSRKRGSHSAGDGGGNDSRNPAALSPGNSTQGSSTLDINEDRRRNNDDLNNRAFSVNPALSSRLVVSPSLQAMNMVLASPSHGVLYQHYLKRTANAVSAWQDQTNPFIRFMMPMAVSDDLLFQSIMALSGAHFSQQPHASVEAKSWASTHETLAIRGLKFRLTRQAAGQDDALALLATTLVLCLLETMKGSSNSNAFLHLKGARALLSQWISTPPARSDPEIRSFIVELYLYFVILASTPLGPESHHLIVQDALTFFPYLKNRRYPGPLLGCAYELFELIPQVFKLAKERADEVKMGIPLSPQTVAAFEGVLAKILAWTPPADAANDYVRCGRIYHQALLVFLFTSFVEFDNQPVNLDELVGQAFEVLREELGHLPLGAPIATTLNWPLAVLGSCSKLPEHQDLIRRRLQDLCDRLQIPCFGQILHILEVLWKSSLPLRGMSSFEAVMKQLNMIVLIS</sequence>
<evidence type="ECO:0000313" key="8">
    <source>
        <dbReference type="EMBL" id="EXJ80882.1"/>
    </source>
</evidence>
<evidence type="ECO:0000313" key="9">
    <source>
        <dbReference type="Proteomes" id="UP000019478"/>
    </source>
</evidence>
<dbReference type="GO" id="GO:0005634">
    <property type="term" value="C:nucleus"/>
    <property type="evidence" value="ECO:0007669"/>
    <property type="project" value="UniProtKB-SubCell"/>
</dbReference>
<evidence type="ECO:0000256" key="3">
    <source>
        <dbReference type="ARBA" id="ARBA00023125"/>
    </source>
</evidence>
<keyword evidence="4" id="KW-0804">Transcription</keyword>
<dbReference type="GO" id="GO:0008270">
    <property type="term" value="F:zinc ion binding"/>
    <property type="evidence" value="ECO:0007669"/>
    <property type="project" value="InterPro"/>
</dbReference>
<organism evidence="8 9">
    <name type="scientific">Capronia epimyces CBS 606.96</name>
    <dbReference type="NCBI Taxonomy" id="1182542"/>
    <lineage>
        <taxon>Eukaryota</taxon>
        <taxon>Fungi</taxon>
        <taxon>Dikarya</taxon>
        <taxon>Ascomycota</taxon>
        <taxon>Pezizomycotina</taxon>
        <taxon>Eurotiomycetes</taxon>
        <taxon>Chaetothyriomycetidae</taxon>
        <taxon>Chaetothyriales</taxon>
        <taxon>Herpotrichiellaceae</taxon>
        <taxon>Capronia</taxon>
    </lineage>
</organism>
<feature type="region of interest" description="Disordered" evidence="6">
    <location>
        <begin position="1"/>
        <end position="30"/>
    </location>
</feature>
<dbReference type="eggNOG" id="ENOG502QWIS">
    <property type="taxonomic scope" value="Eukaryota"/>
</dbReference>